<dbReference type="Gene3D" id="3.40.47.10">
    <property type="match status" value="1"/>
</dbReference>
<keyword evidence="3" id="KW-0012">Acyltransferase</keyword>
<name>A0A507R1B4_MONPU</name>
<gene>
    <name evidence="6" type="ORF">MPDQ_003496</name>
</gene>
<protein>
    <recommendedName>
        <fullName evidence="5">Thiolase-like protein type 1 additional C-terminal domain-containing protein</fullName>
    </recommendedName>
</protein>
<evidence type="ECO:0000256" key="2">
    <source>
        <dbReference type="ARBA" id="ARBA00022679"/>
    </source>
</evidence>
<comment type="similarity">
    <text evidence="1">Belongs to the thiolase-like superfamily. Thiolase family.</text>
</comment>
<proteinExistence type="inferred from homology"/>
<keyword evidence="7" id="KW-1185">Reference proteome</keyword>
<evidence type="ECO:0000259" key="5">
    <source>
        <dbReference type="Pfam" id="PF18313"/>
    </source>
</evidence>
<dbReference type="Pfam" id="PF18313">
    <property type="entry name" value="TLP1_add_C"/>
    <property type="match status" value="1"/>
</dbReference>
<dbReference type="InterPro" id="IPR040771">
    <property type="entry name" value="TLP1_add_C"/>
</dbReference>
<dbReference type="SUPFAM" id="SSF53901">
    <property type="entry name" value="Thiolase-like"/>
    <property type="match status" value="2"/>
</dbReference>
<evidence type="ECO:0000256" key="1">
    <source>
        <dbReference type="ARBA" id="ARBA00010982"/>
    </source>
</evidence>
<dbReference type="AlphaFoldDB" id="A0A507R1B4"/>
<dbReference type="GO" id="GO:0016746">
    <property type="term" value="F:acyltransferase activity"/>
    <property type="evidence" value="ECO:0007669"/>
    <property type="project" value="UniProtKB-KW"/>
</dbReference>
<dbReference type="EMBL" id="VIFY01000022">
    <property type="protein sequence ID" value="TQB75243.1"/>
    <property type="molecule type" value="Genomic_DNA"/>
</dbReference>
<reference evidence="6 7" key="1">
    <citation type="submission" date="2019-06" db="EMBL/GenBank/DDBJ databases">
        <title>Wine fermentation using esterase from Monascus purpureus.</title>
        <authorList>
            <person name="Geng C."/>
            <person name="Zhang Y."/>
        </authorList>
    </citation>
    <scope>NUCLEOTIDE SEQUENCE [LARGE SCALE GENOMIC DNA]</scope>
    <source>
        <strain evidence="6">HQ1</strain>
    </source>
</reference>
<comment type="caution">
    <text evidence="6">The sequence shown here is derived from an EMBL/GenBank/DDBJ whole genome shotgun (WGS) entry which is preliminary data.</text>
</comment>
<feature type="region of interest" description="Disordered" evidence="4">
    <location>
        <begin position="404"/>
        <end position="424"/>
    </location>
</feature>
<evidence type="ECO:0000313" key="7">
    <source>
        <dbReference type="Proteomes" id="UP000319663"/>
    </source>
</evidence>
<feature type="domain" description="Thiolase-like protein type 1 additional C-terminal" evidence="5">
    <location>
        <begin position="416"/>
        <end position="496"/>
    </location>
</feature>
<dbReference type="Gene3D" id="2.40.50.840">
    <property type="match status" value="1"/>
</dbReference>
<sequence length="515" mass="55897">MAQSAATPIIVGVGDIVNRSRQLEDAVEPLGLMIEAIQTAIKDSGAPENAVSEFKSSIDSISVVATWTWSYKDLPSILEQRLGTQAQHRAISGHGGNSPGLMLDEAARRISRGDSKVAVVVGAESLASLEAFGRARKAPNWTEPDPNVPNIASVKNVKLEPSLGATHSIGLPTQVYPLYENGFRAHRGQSIAENNSESAKLYAEFSNVAVKNPYAWQHGKQAETAESIGTPSKKNRIISFPYTLLMNAFNNVNMSAACILTNTEFARHLGIPELKWVYPLGGAVWERPNFYSAPSISRSLDAAFQVSGLQKEEIDFYDFYSCFPIVPKLASAHLGLPIVGSPKPITLLGGLTSFGGAGNNYSSHAITAMVRQLRTQTGRRINGLVLANGGILTYQHVVLLSNQPRKDGSSYPKENPLPPVLTDEPTTAVDDVAEGEAMIETYTVDYNREGKPHRGYVVGRLKRNGHRFVANHADEATLLQLASGSEEPIGRRGFVKYAKDQGGKNLFSFERVEKL</sequence>
<dbReference type="PANTHER" id="PTHR18919:SF139">
    <property type="entry name" value="THIOLASE-LIKE PROTEIN TYPE 1 ADDITIONAL C-TERMINAL DOMAIN-CONTAINING PROTEIN"/>
    <property type="match status" value="1"/>
</dbReference>
<evidence type="ECO:0000256" key="4">
    <source>
        <dbReference type="SAM" id="MobiDB-lite"/>
    </source>
</evidence>
<dbReference type="InterPro" id="IPR016039">
    <property type="entry name" value="Thiolase-like"/>
</dbReference>
<evidence type="ECO:0000313" key="6">
    <source>
        <dbReference type="EMBL" id="TQB75243.1"/>
    </source>
</evidence>
<evidence type="ECO:0000256" key="3">
    <source>
        <dbReference type="ARBA" id="ARBA00023315"/>
    </source>
</evidence>
<dbReference type="Proteomes" id="UP000319663">
    <property type="component" value="Unassembled WGS sequence"/>
</dbReference>
<dbReference type="STRING" id="5098.A0A507R1B4"/>
<accession>A0A507R1B4</accession>
<keyword evidence="2" id="KW-0808">Transferase</keyword>
<organism evidence="6 7">
    <name type="scientific">Monascus purpureus</name>
    <name type="common">Red mold</name>
    <name type="synonym">Monascus anka</name>
    <dbReference type="NCBI Taxonomy" id="5098"/>
    <lineage>
        <taxon>Eukaryota</taxon>
        <taxon>Fungi</taxon>
        <taxon>Dikarya</taxon>
        <taxon>Ascomycota</taxon>
        <taxon>Pezizomycotina</taxon>
        <taxon>Eurotiomycetes</taxon>
        <taxon>Eurotiomycetidae</taxon>
        <taxon>Eurotiales</taxon>
        <taxon>Aspergillaceae</taxon>
        <taxon>Monascus</taxon>
    </lineage>
</organism>
<dbReference type="PANTHER" id="PTHR18919">
    <property type="entry name" value="ACETYL-COA C-ACYLTRANSFERASE"/>
    <property type="match status" value="1"/>
</dbReference>